<sequence length="392" mass="45300">MYDLLILYGAVSMTHLFIQLHFAHSHYIKKQVQKEGGRISPSVAIIIPSYNEQAGALSRCVESCLNQNYAGKIKVLLLDDGSRDAGAFESVGAQFSSNPMFEAIRFERNRGKREVQKEGFDRSDNSDVIVTIDSDTVLHADAIFRLVQPFCDPHIGAVTGDVHAIKTPRLLSRLIDVRYWTAFNQERSAQSLFSSVLCCSGPLSAYRTEIIRKVKWRYVNQAFLGRKCTYGDDRHLTNLVLEDGYGVVFEPYAKAKTGVPENFTGFLRQQARWNRSFYREMLWTFRLIWKRRFNVPPYMAYDLLMQAILPFFLIGTITFMLTRSWNESWIYFISYLSILVGIALIRASYAFLRTGDRNFFLFPLYAFIHIIFLVPLRIFALFTLNEKKWGTR</sequence>
<reference evidence="8" key="1">
    <citation type="journal article" date="2020" name="bioRxiv">
        <title>A rank-normalized archaeal taxonomy based on genome phylogeny resolves widespread incomplete and uneven classifications.</title>
        <authorList>
            <person name="Rinke C."/>
            <person name="Chuvochina M."/>
            <person name="Mussig A.J."/>
            <person name="Chaumeil P.-A."/>
            <person name="Waite D.W."/>
            <person name="Whitman W.B."/>
            <person name="Parks D.H."/>
            <person name="Hugenholtz P."/>
        </authorList>
    </citation>
    <scope>NUCLEOTIDE SEQUENCE [LARGE SCALE GENOMIC DNA]</scope>
</reference>
<dbReference type="Gene3D" id="3.90.550.10">
    <property type="entry name" value="Spore Coat Polysaccharide Biosynthesis Protein SpsA, Chain A"/>
    <property type="match status" value="1"/>
</dbReference>
<dbReference type="GO" id="GO:0030213">
    <property type="term" value="P:hyaluronan biosynthetic process"/>
    <property type="evidence" value="ECO:0007669"/>
    <property type="project" value="TreeGrafter"/>
</dbReference>
<evidence type="ECO:0000256" key="6">
    <source>
        <dbReference type="SAM" id="Phobius"/>
    </source>
</evidence>
<dbReference type="GO" id="GO:0005886">
    <property type="term" value="C:plasma membrane"/>
    <property type="evidence" value="ECO:0007669"/>
    <property type="project" value="UniProtKB-SubCell"/>
</dbReference>
<dbReference type="GO" id="GO:0050501">
    <property type="term" value="F:hyaluronan synthase activity"/>
    <property type="evidence" value="ECO:0007669"/>
    <property type="project" value="TreeGrafter"/>
</dbReference>
<evidence type="ECO:0000256" key="4">
    <source>
        <dbReference type="ARBA" id="ARBA00022679"/>
    </source>
</evidence>
<gene>
    <name evidence="7" type="ORF">HA254_03780</name>
</gene>
<name>A0A7J4J043_9ARCH</name>
<keyword evidence="2" id="KW-1003">Cell membrane</keyword>
<dbReference type="PANTHER" id="PTHR22913:SF12">
    <property type="entry name" value="MANNURONAN SYNTHASE"/>
    <property type="match status" value="1"/>
</dbReference>
<keyword evidence="5 6" id="KW-0472">Membrane</keyword>
<evidence type="ECO:0000313" key="7">
    <source>
        <dbReference type="EMBL" id="HIH09765.1"/>
    </source>
</evidence>
<proteinExistence type="predicted"/>
<feature type="transmembrane region" description="Helical" evidence="6">
    <location>
        <begin position="359"/>
        <end position="382"/>
    </location>
</feature>
<dbReference type="GO" id="GO:0085029">
    <property type="term" value="P:extracellular matrix assembly"/>
    <property type="evidence" value="ECO:0007669"/>
    <property type="project" value="TreeGrafter"/>
</dbReference>
<feature type="transmembrane region" description="Helical" evidence="6">
    <location>
        <begin position="6"/>
        <end position="24"/>
    </location>
</feature>
<feature type="transmembrane region" description="Helical" evidence="6">
    <location>
        <begin position="300"/>
        <end position="322"/>
    </location>
</feature>
<keyword evidence="3" id="KW-0328">Glycosyltransferase</keyword>
<evidence type="ECO:0000256" key="5">
    <source>
        <dbReference type="ARBA" id="ARBA00023136"/>
    </source>
</evidence>
<comment type="caution">
    <text evidence="7">The sequence shown here is derived from an EMBL/GenBank/DDBJ whole genome shotgun (WGS) entry which is preliminary data.</text>
</comment>
<dbReference type="InterPro" id="IPR029044">
    <property type="entry name" value="Nucleotide-diphossugar_trans"/>
</dbReference>
<evidence type="ECO:0000313" key="8">
    <source>
        <dbReference type="Proteomes" id="UP000565078"/>
    </source>
</evidence>
<keyword evidence="6" id="KW-0812">Transmembrane</keyword>
<dbReference type="PANTHER" id="PTHR22913">
    <property type="entry name" value="HYALURONAN SYNTHASE"/>
    <property type="match status" value="1"/>
</dbReference>
<accession>A0A7J4J043</accession>
<evidence type="ECO:0000256" key="2">
    <source>
        <dbReference type="ARBA" id="ARBA00022475"/>
    </source>
</evidence>
<dbReference type="EMBL" id="DUGC01000058">
    <property type="protein sequence ID" value="HIH09765.1"/>
    <property type="molecule type" value="Genomic_DNA"/>
</dbReference>
<dbReference type="Proteomes" id="UP000565078">
    <property type="component" value="Unassembled WGS sequence"/>
</dbReference>
<feature type="transmembrane region" description="Helical" evidence="6">
    <location>
        <begin position="328"/>
        <end position="352"/>
    </location>
</feature>
<dbReference type="SUPFAM" id="SSF53448">
    <property type="entry name" value="Nucleotide-diphospho-sugar transferases"/>
    <property type="match status" value="1"/>
</dbReference>
<protein>
    <submittedName>
        <fullName evidence="7">Glycosyltransferase</fullName>
    </submittedName>
</protein>
<dbReference type="Pfam" id="PF13641">
    <property type="entry name" value="Glyco_tranf_2_3"/>
    <property type="match status" value="1"/>
</dbReference>
<keyword evidence="4 7" id="KW-0808">Transferase</keyword>
<keyword evidence="6" id="KW-1133">Transmembrane helix</keyword>
<evidence type="ECO:0000256" key="3">
    <source>
        <dbReference type="ARBA" id="ARBA00022676"/>
    </source>
</evidence>
<organism evidence="7 8">
    <name type="scientific">Candidatus Iainarchaeum sp</name>
    <dbReference type="NCBI Taxonomy" id="3101447"/>
    <lineage>
        <taxon>Archaea</taxon>
        <taxon>Candidatus Iainarchaeota</taxon>
        <taxon>Candidatus Iainarchaeia</taxon>
        <taxon>Candidatus Iainarchaeales</taxon>
        <taxon>Candidatus Iainarchaeaceae</taxon>
        <taxon>Candidatus Iainarchaeum</taxon>
    </lineage>
</organism>
<evidence type="ECO:0000256" key="1">
    <source>
        <dbReference type="ARBA" id="ARBA00004236"/>
    </source>
</evidence>
<comment type="subcellular location">
    <subcellularLocation>
        <location evidence="1">Cell membrane</location>
    </subcellularLocation>
</comment>
<dbReference type="AlphaFoldDB" id="A0A7J4J043"/>